<comment type="caution">
    <text evidence="4">The sequence shown here is derived from an EMBL/GenBank/DDBJ whole genome shotgun (WGS) entry which is preliminary data.</text>
</comment>
<dbReference type="PANTHER" id="PTHR43542:SF1">
    <property type="entry name" value="METHYLTRANSFERASE"/>
    <property type="match status" value="1"/>
</dbReference>
<sequence length="193" mass="21129">MRVIAGEHRGRPLNAVPGKGTRPTTDKVKESIFNMIGPFFEGGVVLDLYAGTGSLGIEALSRGAEKAVFVEMDAKAFSVVKQNVAALRLDERAEIYKIEASRALKVLGKRALQFDFVFLDPPYAKQKVKENMEDLQKLGLLAEGAIIVAEHDAATELPQLVGHCRSVRQAQYGDTGVTIYRYETADSDLETES</sequence>
<dbReference type="PANTHER" id="PTHR43542">
    <property type="entry name" value="METHYLTRANSFERASE"/>
    <property type="match status" value="1"/>
</dbReference>
<evidence type="ECO:0000313" key="5">
    <source>
        <dbReference type="Proteomes" id="UP000717624"/>
    </source>
</evidence>
<feature type="compositionally biased region" description="Basic and acidic residues" evidence="3">
    <location>
        <begin position="1"/>
        <end position="10"/>
    </location>
</feature>
<dbReference type="CDD" id="cd02440">
    <property type="entry name" value="AdoMet_MTases"/>
    <property type="match status" value="1"/>
</dbReference>
<reference evidence="4" key="1">
    <citation type="submission" date="2021-01" db="EMBL/GenBank/DDBJ databases">
        <title>Genomic Encyclopedia of Type Strains, Phase IV (KMG-IV): sequencing the most valuable type-strain genomes for metagenomic binning, comparative biology and taxonomic classification.</title>
        <authorList>
            <person name="Goeker M."/>
        </authorList>
    </citation>
    <scope>NUCLEOTIDE SEQUENCE</scope>
    <source>
        <strain evidence="4">DSM 25523</strain>
    </source>
</reference>
<evidence type="ECO:0000256" key="2">
    <source>
        <dbReference type="ARBA" id="ARBA00022679"/>
    </source>
</evidence>
<gene>
    <name evidence="4" type="ORF">JOD01_001060</name>
</gene>
<dbReference type="Pfam" id="PF03602">
    <property type="entry name" value="Cons_hypoth95"/>
    <property type="match status" value="1"/>
</dbReference>
<dbReference type="PIRSF" id="PIRSF004553">
    <property type="entry name" value="CHP00095"/>
    <property type="match status" value="1"/>
</dbReference>
<dbReference type="GO" id="GO:0003676">
    <property type="term" value="F:nucleic acid binding"/>
    <property type="evidence" value="ECO:0007669"/>
    <property type="project" value="InterPro"/>
</dbReference>
<name>A0A938XT07_9BACL</name>
<dbReference type="EMBL" id="JAFBEB010000002">
    <property type="protein sequence ID" value="MBM7589462.1"/>
    <property type="molecule type" value="Genomic_DNA"/>
</dbReference>
<keyword evidence="2" id="KW-0808">Transferase</keyword>
<dbReference type="InterPro" id="IPR004398">
    <property type="entry name" value="RNA_MeTrfase_RsmD"/>
</dbReference>
<evidence type="ECO:0000313" key="4">
    <source>
        <dbReference type="EMBL" id="MBM7589462.1"/>
    </source>
</evidence>
<accession>A0A938XT07</accession>
<evidence type="ECO:0000256" key="3">
    <source>
        <dbReference type="SAM" id="MobiDB-lite"/>
    </source>
</evidence>
<feature type="region of interest" description="Disordered" evidence="3">
    <location>
        <begin position="1"/>
        <end position="24"/>
    </location>
</feature>
<proteinExistence type="predicted"/>
<dbReference type="RefSeq" id="WP_204517171.1">
    <property type="nucleotide sequence ID" value="NZ_BAABIN010000013.1"/>
</dbReference>
<organism evidence="4 5">
    <name type="scientific">Brevibacillus fulvus</name>
    <dbReference type="NCBI Taxonomy" id="1125967"/>
    <lineage>
        <taxon>Bacteria</taxon>
        <taxon>Bacillati</taxon>
        <taxon>Bacillota</taxon>
        <taxon>Bacilli</taxon>
        <taxon>Bacillales</taxon>
        <taxon>Paenibacillaceae</taxon>
        <taxon>Brevibacillus</taxon>
    </lineage>
</organism>
<dbReference type="NCBIfam" id="TIGR00095">
    <property type="entry name" value="16S rRNA (guanine(966)-N(2))-methyltransferase RsmD"/>
    <property type="match status" value="1"/>
</dbReference>
<keyword evidence="5" id="KW-1185">Reference proteome</keyword>
<dbReference type="InterPro" id="IPR002052">
    <property type="entry name" value="DNA_methylase_N6_adenine_CS"/>
</dbReference>
<dbReference type="SUPFAM" id="SSF53335">
    <property type="entry name" value="S-adenosyl-L-methionine-dependent methyltransferases"/>
    <property type="match status" value="1"/>
</dbReference>
<evidence type="ECO:0000256" key="1">
    <source>
        <dbReference type="ARBA" id="ARBA00022603"/>
    </source>
</evidence>
<dbReference type="InterPro" id="IPR029063">
    <property type="entry name" value="SAM-dependent_MTases_sf"/>
</dbReference>
<dbReference type="GO" id="GO:0031167">
    <property type="term" value="P:rRNA methylation"/>
    <property type="evidence" value="ECO:0007669"/>
    <property type="project" value="InterPro"/>
</dbReference>
<dbReference type="Proteomes" id="UP000717624">
    <property type="component" value="Unassembled WGS sequence"/>
</dbReference>
<dbReference type="AlphaFoldDB" id="A0A938XT07"/>
<dbReference type="PROSITE" id="PS00092">
    <property type="entry name" value="N6_MTASE"/>
    <property type="match status" value="1"/>
</dbReference>
<protein>
    <submittedName>
        <fullName evidence="4">16S rRNA (Guanine(966)-N(2))-methyltransferase RsmD</fullName>
    </submittedName>
</protein>
<keyword evidence="1" id="KW-0489">Methyltransferase</keyword>
<dbReference type="Gene3D" id="3.40.50.150">
    <property type="entry name" value="Vaccinia Virus protein VP39"/>
    <property type="match status" value="1"/>
</dbReference>
<dbReference type="GO" id="GO:0008168">
    <property type="term" value="F:methyltransferase activity"/>
    <property type="evidence" value="ECO:0007669"/>
    <property type="project" value="UniProtKB-KW"/>
</dbReference>